<dbReference type="Gene3D" id="3.40.50.720">
    <property type="entry name" value="NAD(P)-binding Rossmann-like Domain"/>
    <property type="match status" value="1"/>
</dbReference>
<gene>
    <name evidence="2" type="ORF">D1013_06665</name>
</gene>
<evidence type="ECO:0000313" key="2">
    <source>
        <dbReference type="EMBL" id="AYN67071.1"/>
    </source>
</evidence>
<dbReference type="InterPro" id="IPR036291">
    <property type="entry name" value="NAD(P)-bd_dom_sf"/>
</dbReference>
<evidence type="ECO:0000313" key="3">
    <source>
        <dbReference type="Proteomes" id="UP000276309"/>
    </source>
</evidence>
<name>A0A3G2L4B7_9FLAO</name>
<dbReference type="InterPro" id="IPR003781">
    <property type="entry name" value="CoA-bd"/>
</dbReference>
<accession>A0A3G2L4B7</accession>
<proteinExistence type="predicted"/>
<dbReference type="SUPFAM" id="SSF51735">
    <property type="entry name" value="NAD(P)-binding Rossmann-fold domains"/>
    <property type="match status" value="1"/>
</dbReference>
<dbReference type="AlphaFoldDB" id="A0A3G2L4B7"/>
<dbReference type="KEGG" id="emar:D1013_06665"/>
<sequence length="119" mass="13603">MKKTLVLGASLKQNRYSNLAVNRLLDHNVDTVAFGLKEGDIRQVQIKTNFDDFQNIHTITLYIGAKRQPEYIDKILQLNPKRVIFNPGTENPELYRLLESKGIEVEVACTLVLLATNQY</sequence>
<dbReference type="RefSeq" id="WP_121848121.1">
    <property type="nucleotide sequence ID" value="NZ_CP032050.1"/>
</dbReference>
<dbReference type="Proteomes" id="UP000276309">
    <property type="component" value="Chromosome"/>
</dbReference>
<evidence type="ECO:0000259" key="1">
    <source>
        <dbReference type="Pfam" id="PF13380"/>
    </source>
</evidence>
<keyword evidence="3" id="KW-1185">Reference proteome</keyword>
<protein>
    <submittedName>
        <fullName evidence="2">CoA-binding protein</fullName>
    </submittedName>
</protein>
<organism evidence="2 3">
    <name type="scientific">Euzebyella marina</name>
    <dbReference type="NCBI Taxonomy" id="1761453"/>
    <lineage>
        <taxon>Bacteria</taxon>
        <taxon>Pseudomonadati</taxon>
        <taxon>Bacteroidota</taxon>
        <taxon>Flavobacteriia</taxon>
        <taxon>Flavobacteriales</taxon>
        <taxon>Flavobacteriaceae</taxon>
        <taxon>Euzebyella</taxon>
    </lineage>
</organism>
<feature type="domain" description="CoA-binding" evidence="1">
    <location>
        <begin position="2"/>
        <end position="114"/>
    </location>
</feature>
<reference evidence="2 3" key="1">
    <citation type="submission" date="2018-08" db="EMBL/GenBank/DDBJ databases">
        <title>The reduced genetic potential of extracellular carbohydrate catabolism in Euzebyella marina RN62, a Flavobacteriia bacterium isolated from the hadal water.</title>
        <authorList>
            <person name="Xue C."/>
        </authorList>
    </citation>
    <scope>NUCLEOTIDE SEQUENCE [LARGE SCALE GENOMIC DNA]</scope>
    <source>
        <strain evidence="2 3">RN62</strain>
    </source>
</reference>
<dbReference type="Pfam" id="PF13380">
    <property type="entry name" value="CoA_binding_2"/>
    <property type="match status" value="1"/>
</dbReference>
<dbReference type="OrthoDB" id="708726at2"/>
<dbReference type="EMBL" id="CP032050">
    <property type="protein sequence ID" value="AYN67071.1"/>
    <property type="molecule type" value="Genomic_DNA"/>
</dbReference>